<dbReference type="SUPFAM" id="SSF51735">
    <property type="entry name" value="NAD(P)-binding Rossmann-fold domains"/>
    <property type="match status" value="1"/>
</dbReference>
<dbReference type="EC" id="1.1.1.95" evidence="9"/>
<evidence type="ECO:0000256" key="6">
    <source>
        <dbReference type="ARBA" id="ARBA00023027"/>
    </source>
</evidence>
<evidence type="ECO:0000256" key="8">
    <source>
        <dbReference type="ARBA" id="ARBA00048731"/>
    </source>
</evidence>
<dbReference type="PROSITE" id="PS51671">
    <property type="entry name" value="ACT"/>
    <property type="match status" value="1"/>
</dbReference>
<dbReference type="PROSITE" id="PS00065">
    <property type="entry name" value="D_2_HYDROXYACID_DH_1"/>
    <property type="match status" value="1"/>
</dbReference>
<dbReference type="CDD" id="cd12173">
    <property type="entry name" value="PGDH_4"/>
    <property type="match status" value="1"/>
</dbReference>
<dbReference type="OrthoDB" id="9805416at2"/>
<reference evidence="11 12" key="1">
    <citation type="submission" date="2016-10" db="EMBL/GenBank/DDBJ databases">
        <authorList>
            <person name="de Groot N.N."/>
        </authorList>
    </citation>
    <scope>NUCLEOTIDE SEQUENCE [LARGE SCALE GENOMIC DNA]</scope>
    <source>
        <strain evidence="11 12">APO</strain>
    </source>
</reference>
<keyword evidence="6 9" id="KW-0520">NAD</keyword>
<keyword evidence="12" id="KW-1185">Reference proteome</keyword>
<evidence type="ECO:0000256" key="1">
    <source>
        <dbReference type="ARBA" id="ARBA00003800"/>
    </source>
</evidence>
<dbReference type="SUPFAM" id="SSF143548">
    <property type="entry name" value="Serine metabolism enzymes domain"/>
    <property type="match status" value="1"/>
</dbReference>
<dbReference type="Gene3D" id="3.30.70.260">
    <property type="match status" value="1"/>
</dbReference>
<dbReference type="EMBL" id="FNPV01000004">
    <property type="protein sequence ID" value="SDY81050.1"/>
    <property type="molecule type" value="Genomic_DNA"/>
</dbReference>
<feature type="domain" description="ACT" evidence="10">
    <location>
        <begin position="454"/>
        <end position="526"/>
    </location>
</feature>
<evidence type="ECO:0000256" key="4">
    <source>
        <dbReference type="ARBA" id="ARBA00021582"/>
    </source>
</evidence>
<evidence type="ECO:0000256" key="7">
    <source>
        <dbReference type="ARBA" id="ARBA00048126"/>
    </source>
</evidence>
<dbReference type="GO" id="GO:0004617">
    <property type="term" value="F:phosphoglycerate dehydrogenase activity"/>
    <property type="evidence" value="ECO:0007669"/>
    <property type="project" value="UniProtKB-UniRule"/>
</dbReference>
<dbReference type="PANTHER" id="PTHR42938:SF47">
    <property type="entry name" value="HYDROXYPYRUVATE REDUCTASE"/>
    <property type="match status" value="1"/>
</dbReference>
<dbReference type="CDD" id="cd04902">
    <property type="entry name" value="ACT_3PGDH-xct"/>
    <property type="match status" value="1"/>
</dbReference>
<dbReference type="Pfam" id="PF19304">
    <property type="entry name" value="PGDH_inter"/>
    <property type="match status" value="1"/>
</dbReference>
<protein>
    <recommendedName>
        <fullName evidence="4 9">D-3-phosphoglycerate dehydrogenase</fullName>
        <ecNumber evidence="9">1.1.1.95</ecNumber>
    </recommendedName>
</protein>
<dbReference type="Pfam" id="PF01842">
    <property type="entry name" value="ACT"/>
    <property type="match status" value="1"/>
</dbReference>
<dbReference type="SUPFAM" id="SSF55021">
    <property type="entry name" value="ACT-like"/>
    <property type="match status" value="1"/>
</dbReference>
<dbReference type="InterPro" id="IPR006139">
    <property type="entry name" value="D-isomer_2_OHA_DH_cat_dom"/>
</dbReference>
<evidence type="ECO:0000256" key="5">
    <source>
        <dbReference type="ARBA" id="ARBA00023002"/>
    </source>
</evidence>
<sequence length="526" mass="58300">MKILVTEKISEKGLKVLQESGAKVDIKMKPPREELLSIIAEYDAMVVRSYTKVDEELFSYAKNLKVVGRAGNGVDNIHMPSATKKGVIVVNTPDANSVSAAELTVGHMLAISRKIPQAHQAMKKHHWDNHGYIGTELYKKKLGIVGLGRIGALVATRMQAFEMEVSAYDPYIADSRFEKFGVEKKETLEELIKEVDFVTVHTPKTKETAGMIGKNELMKAKKGIKVINCARGGIINEEDLTWAIQQGIVEAAGIDVLKDEPDTTSPLFDVENVTLTPHIGAGTVEAQDKVGVGVAHEVLGALRGEMVTNAVNMPTLMRQELDQVQSSLRLGEILGKFYYQMSKEPVDRLEIIYRGETVHMETQMITLAILKGLMEPVVQEKVNYVNAKLLAKSRGIEVIESQQSEDDRYLNFIQLKIYAKDKCFTIGGTVFGKKELRIAEVNGFVFDVVPTPYMLIAKNIDQPGMIGKIGTNLGEHHINIATMQVSRNVQGEKAMMVLTIDSEPTEEDLKMIQEVPGILNVQLVRL</sequence>
<dbReference type="STRING" id="159292.SAMN05192546_104313"/>
<keyword evidence="9" id="KW-0028">Amino-acid biosynthesis</keyword>
<dbReference type="AlphaFoldDB" id="A0A1H3MX67"/>
<evidence type="ECO:0000256" key="9">
    <source>
        <dbReference type="RuleBase" id="RU363003"/>
    </source>
</evidence>
<accession>A0A1H3MX67</accession>
<dbReference type="InterPro" id="IPR002912">
    <property type="entry name" value="ACT_dom"/>
</dbReference>
<dbReference type="RefSeq" id="WP_093312977.1">
    <property type="nucleotide sequence ID" value="NZ_FNPV01000004.1"/>
</dbReference>
<evidence type="ECO:0000313" key="12">
    <source>
        <dbReference type="Proteomes" id="UP000199230"/>
    </source>
</evidence>
<dbReference type="GO" id="GO:0006564">
    <property type="term" value="P:L-serine biosynthetic process"/>
    <property type="evidence" value="ECO:0007669"/>
    <property type="project" value="UniProtKB-UniRule"/>
</dbReference>
<dbReference type="Gene3D" id="3.30.1330.90">
    <property type="entry name" value="D-3-phosphoglycerate dehydrogenase, domain 3"/>
    <property type="match status" value="1"/>
</dbReference>
<dbReference type="Proteomes" id="UP000199230">
    <property type="component" value="Unassembled WGS sequence"/>
</dbReference>
<dbReference type="FunFam" id="3.40.50.720:FF:000021">
    <property type="entry name" value="D-3-phosphoglycerate dehydrogenase"/>
    <property type="match status" value="1"/>
</dbReference>
<dbReference type="FunFam" id="3.30.70.260:FF:000008">
    <property type="entry name" value="D-3-phosphoglycerate dehydrogenase, chloroplastic"/>
    <property type="match status" value="1"/>
</dbReference>
<evidence type="ECO:0000313" key="11">
    <source>
        <dbReference type="EMBL" id="SDY81050.1"/>
    </source>
</evidence>
<dbReference type="PANTHER" id="PTHR42938">
    <property type="entry name" value="FORMATE DEHYDROGENASE 1"/>
    <property type="match status" value="1"/>
</dbReference>
<comment type="similarity">
    <text evidence="3 9">Belongs to the D-isomer specific 2-hydroxyacid dehydrogenase family.</text>
</comment>
<dbReference type="Pfam" id="PF00389">
    <property type="entry name" value="2-Hacid_dh"/>
    <property type="match status" value="1"/>
</dbReference>
<dbReference type="InterPro" id="IPR036291">
    <property type="entry name" value="NAD(P)-bd_dom_sf"/>
</dbReference>
<evidence type="ECO:0000256" key="2">
    <source>
        <dbReference type="ARBA" id="ARBA00005216"/>
    </source>
</evidence>
<dbReference type="InterPro" id="IPR006236">
    <property type="entry name" value="PGDH"/>
</dbReference>
<dbReference type="GO" id="GO:0051287">
    <property type="term" value="F:NAD binding"/>
    <property type="evidence" value="ECO:0007669"/>
    <property type="project" value="UniProtKB-UniRule"/>
</dbReference>
<keyword evidence="9" id="KW-0718">Serine biosynthesis</keyword>
<evidence type="ECO:0000259" key="10">
    <source>
        <dbReference type="PROSITE" id="PS51671"/>
    </source>
</evidence>
<dbReference type="FunFam" id="3.30.1330.90:FF:000003">
    <property type="entry name" value="D-3-phosphoglycerate dehydrogenase"/>
    <property type="match status" value="1"/>
</dbReference>
<dbReference type="Gene3D" id="3.40.50.720">
    <property type="entry name" value="NAD(P)-binding Rossmann-like Domain"/>
    <property type="match status" value="2"/>
</dbReference>
<dbReference type="InterPro" id="IPR006140">
    <property type="entry name" value="D-isomer_DH_NAD-bd"/>
</dbReference>
<comment type="catalytic activity">
    <reaction evidence="7">
        <text>(R)-2-hydroxyglutarate + NAD(+) = 2-oxoglutarate + NADH + H(+)</text>
        <dbReference type="Rhea" id="RHEA:49612"/>
        <dbReference type="ChEBI" id="CHEBI:15378"/>
        <dbReference type="ChEBI" id="CHEBI:15801"/>
        <dbReference type="ChEBI" id="CHEBI:16810"/>
        <dbReference type="ChEBI" id="CHEBI:57540"/>
        <dbReference type="ChEBI" id="CHEBI:57945"/>
        <dbReference type="EC" id="1.1.1.399"/>
    </reaction>
</comment>
<evidence type="ECO:0000256" key="3">
    <source>
        <dbReference type="ARBA" id="ARBA00005854"/>
    </source>
</evidence>
<comment type="catalytic activity">
    <reaction evidence="8 9">
        <text>(2R)-3-phosphoglycerate + NAD(+) = 3-phosphooxypyruvate + NADH + H(+)</text>
        <dbReference type="Rhea" id="RHEA:12641"/>
        <dbReference type="ChEBI" id="CHEBI:15378"/>
        <dbReference type="ChEBI" id="CHEBI:18110"/>
        <dbReference type="ChEBI" id="CHEBI:57540"/>
        <dbReference type="ChEBI" id="CHEBI:57945"/>
        <dbReference type="ChEBI" id="CHEBI:58272"/>
        <dbReference type="EC" id="1.1.1.95"/>
    </reaction>
</comment>
<dbReference type="InterPro" id="IPR045626">
    <property type="entry name" value="PGDH_ASB_dom"/>
</dbReference>
<dbReference type="InterPro" id="IPR029009">
    <property type="entry name" value="ASB_dom_sf"/>
</dbReference>
<dbReference type="InterPro" id="IPR045865">
    <property type="entry name" value="ACT-like_dom_sf"/>
</dbReference>
<name>A0A1H3MX67_9FIRM</name>
<gene>
    <name evidence="11" type="ORF">SAMN05192546_104313</name>
</gene>
<dbReference type="SUPFAM" id="SSF52283">
    <property type="entry name" value="Formate/glycerate dehydrogenase catalytic domain-like"/>
    <property type="match status" value="1"/>
</dbReference>
<organism evidence="11 12">
    <name type="scientific">Tindallia californiensis</name>
    <dbReference type="NCBI Taxonomy" id="159292"/>
    <lineage>
        <taxon>Bacteria</taxon>
        <taxon>Bacillati</taxon>
        <taxon>Bacillota</taxon>
        <taxon>Clostridia</taxon>
        <taxon>Peptostreptococcales</taxon>
        <taxon>Tindalliaceae</taxon>
        <taxon>Tindallia</taxon>
    </lineage>
</organism>
<dbReference type="InterPro" id="IPR029752">
    <property type="entry name" value="D-isomer_DH_CS1"/>
</dbReference>
<dbReference type="NCBIfam" id="TIGR01327">
    <property type="entry name" value="PGDH"/>
    <property type="match status" value="1"/>
</dbReference>
<comment type="pathway">
    <text evidence="2 9">Amino-acid biosynthesis; L-serine biosynthesis; L-serine from 3-phospho-D-glycerate: step 1/3.</text>
</comment>
<keyword evidence="5 9" id="KW-0560">Oxidoreductase</keyword>
<proteinExistence type="inferred from homology"/>
<dbReference type="Pfam" id="PF02826">
    <property type="entry name" value="2-Hacid_dh_C"/>
    <property type="match status" value="1"/>
</dbReference>
<comment type="function">
    <text evidence="1">Catalyzes the reversible oxidation of 3-phospho-D-glycerate to 3-phosphonooxypyruvate, the first step of the phosphorylated L-serine biosynthesis pathway. Also catalyzes the reversible oxidation of 2-hydroxyglutarate to 2-oxoglutarate.</text>
</comment>
<dbReference type="UniPathway" id="UPA00135">
    <property type="reaction ID" value="UER00196"/>
</dbReference>